<reference evidence="2 3" key="1">
    <citation type="journal article" date="2019" name="Nat. Ecol. Evol.">
        <title>Megaphylogeny resolves global patterns of mushroom evolution.</title>
        <authorList>
            <person name="Varga T."/>
            <person name="Krizsan K."/>
            <person name="Foldi C."/>
            <person name="Dima B."/>
            <person name="Sanchez-Garcia M."/>
            <person name="Sanchez-Ramirez S."/>
            <person name="Szollosi G.J."/>
            <person name="Szarkandi J.G."/>
            <person name="Papp V."/>
            <person name="Albert L."/>
            <person name="Andreopoulos W."/>
            <person name="Angelini C."/>
            <person name="Antonin V."/>
            <person name="Barry K.W."/>
            <person name="Bougher N.L."/>
            <person name="Buchanan P."/>
            <person name="Buyck B."/>
            <person name="Bense V."/>
            <person name="Catcheside P."/>
            <person name="Chovatia M."/>
            <person name="Cooper J."/>
            <person name="Damon W."/>
            <person name="Desjardin D."/>
            <person name="Finy P."/>
            <person name="Geml J."/>
            <person name="Haridas S."/>
            <person name="Hughes K."/>
            <person name="Justo A."/>
            <person name="Karasinski D."/>
            <person name="Kautmanova I."/>
            <person name="Kiss B."/>
            <person name="Kocsube S."/>
            <person name="Kotiranta H."/>
            <person name="LaButti K.M."/>
            <person name="Lechner B.E."/>
            <person name="Liimatainen K."/>
            <person name="Lipzen A."/>
            <person name="Lukacs Z."/>
            <person name="Mihaltcheva S."/>
            <person name="Morgado L.N."/>
            <person name="Niskanen T."/>
            <person name="Noordeloos M.E."/>
            <person name="Ohm R.A."/>
            <person name="Ortiz-Santana B."/>
            <person name="Ovrebo C."/>
            <person name="Racz N."/>
            <person name="Riley R."/>
            <person name="Savchenko A."/>
            <person name="Shiryaev A."/>
            <person name="Soop K."/>
            <person name="Spirin V."/>
            <person name="Szebenyi C."/>
            <person name="Tomsovsky M."/>
            <person name="Tulloss R.E."/>
            <person name="Uehling J."/>
            <person name="Grigoriev I.V."/>
            <person name="Vagvolgyi C."/>
            <person name="Papp T."/>
            <person name="Martin F.M."/>
            <person name="Miettinen O."/>
            <person name="Hibbett D.S."/>
            <person name="Nagy L.G."/>
        </authorList>
    </citation>
    <scope>NUCLEOTIDE SEQUENCE [LARGE SCALE GENOMIC DNA]</scope>
    <source>
        <strain evidence="2 3">CBS 166.37</strain>
    </source>
</reference>
<dbReference type="EMBL" id="ML213672">
    <property type="protein sequence ID" value="TFK32518.1"/>
    <property type="molecule type" value="Genomic_DNA"/>
</dbReference>
<dbReference type="AlphaFoldDB" id="A0A5C3LI75"/>
<gene>
    <name evidence="2" type="ORF">BDQ12DRAFT_500463</name>
</gene>
<evidence type="ECO:0000313" key="2">
    <source>
        <dbReference type="EMBL" id="TFK32518.1"/>
    </source>
</evidence>
<sequence length="148" mass="15945">MARLRENNSPTSVSSLHLLGIRACRMGRTMMCLCFRARCRSLVWGSYLRQYLVAITLPSRLSDWWVITLVSSAVGAKSVLLPLPRLPQPSSSTSSLSPSLSYSISTSTESSNSPSTRTNSTGDSSMASPSTPHTSTGDIPVNAQSLHQ</sequence>
<feature type="compositionally biased region" description="Low complexity" evidence="1">
    <location>
        <begin position="85"/>
        <end position="121"/>
    </location>
</feature>
<evidence type="ECO:0000256" key="1">
    <source>
        <dbReference type="SAM" id="MobiDB-lite"/>
    </source>
</evidence>
<proteinExistence type="predicted"/>
<name>A0A5C3LI75_9AGAR</name>
<organism evidence="2 3">
    <name type="scientific">Crucibulum laeve</name>
    <dbReference type="NCBI Taxonomy" id="68775"/>
    <lineage>
        <taxon>Eukaryota</taxon>
        <taxon>Fungi</taxon>
        <taxon>Dikarya</taxon>
        <taxon>Basidiomycota</taxon>
        <taxon>Agaricomycotina</taxon>
        <taxon>Agaricomycetes</taxon>
        <taxon>Agaricomycetidae</taxon>
        <taxon>Agaricales</taxon>
        <taxon>Agaricineae</taxon>
        <taxon>Nidulariaceae</taxon>
        <taxon>Crucibulum</taxon>
    </lineage>
</organism>
<feature type="compositionally biased region" description="Polar residues" evidence="1">
    <location>
        <begin position="122"/>
        <end position="148"/>
    </location>
</feature>
<dbReference type="Proteomes" id="UP000308652">
    <property type="component" value="Unassembled WGS sequence"/>
</dbReference>
<evidence type="ECO:0000313" key="3">
    <source>
        <dbReference type="Proteomes" id="UP000308652"/>
    </source>
</evidence>
<keyword evidence="3" id="KW-1185">Reference proteome</keyword>
<feature type="region of interest" description="Disordered" evidence="1">
    <location>
        <begin position="85"/>
        <end position="148"/>
    </location>
</feature>
<accession>A0A5C3LI75</accession>
<protein>
    <submittedName>
        <fullName evidence="2">Uncharacterized protein</fullName>
    </submittedName>
</protein>